<evidence type="ECO:0000256" key="1">
    <source>
        <dbReference type="SAM" id="MobiDB-lite"/>
    </source>
</evidence>
<comment type="caution">
    <text evidence="2">The sequence shown here is derived from an EMBL/GenBank/DDBJ whole genome shotgun (WGS) entry which is preliminary data.</text>
</comment>
<feature type="region of interest" description="Disordered" evidence="1">
    <location>
        <begin position="524"/>
        <end position="545"/>
    </location>
</feature>
<reference evidence="2" key="1">
    <citation type="submission" date="2015-05" db="EMBL/GenBank/DDBJ databases">
        <title>Permanent draft genome of Rhodopirellula islandicus K833.</title>
        <authorList>
            <person name="Kizina J."/>
            <person name="Richter M."/>
            <person name="Glockner F.O."/>
            <person name="Harder J."/>
        </authorList>
    </citation>
    <scope>NUCLEOTIDE SEQUENCE [LARGE SCALE GENOMIC DNA]</scope>
    <source>
        <strain evidence="2">K833</strain>
    </source>
</reference>
<evidence type="ECO:0000313" key="3">
    <source>
        <dbReference type="Proteomes" id="UP000036367"/>
    </source>
</evidence>
<dbReference type="EMBL" id="LECT01000007">
    <property type="protein sequence ID" value="KLU07046.1"/>
    <property type="molecule type" value="Genomic_DNA"/>
</dbReference>
<feature type="compositionally biased region" description="Polar residues" evidence="1">
    <location>
        <begin position="529"/>
        <end position="545"/>
    </location>
</feature>
<name>A0A0J1BKI3_RHOIS</name>
<protein>
    <submittedName>
        <fullName evidence="2">Signal peptide protein</fullName>
    </submittedName>
</protein>
<gene>
    <name evidence="2" type="ORF">RISK_000847</name>
</gene>
<sequence length="545" mass="61534">MVSCVQIRVPWGIGAFRFPRLIRLACWWSLVIAPSVIHSAEPDDYFAIRIVDAATGRGIPLVELRTTDQNRHFTDSNGYVAFLEPGLMDQLVWFDVGSWGYESPAGPFGTTGIAWNTTPGTEALLELPRKNLAERLYRQTGVGIYRDTVLLGKTPPWQVPLVNAQVTGCDSVQTVIYRDRMRWFWQDTNQVKFPLGSFSMTGATSPLPHELNADIGVPLEYFVREPNGFAKEMARVEQDAKHPIWVDGLMVVRDEQQQERLVARYVAARHDFSVAQMGLMIYDDSEEVFLEHSRLPLPTESRLFPRDHPVRVSVDGTDHFYFGTPPTVRVPADMESTLSPSRYQGLSCLAEDGTIRRDETGGIRFTWRQGQQPITSDQIEGLIREGQLLPEEAPFALREVQTNKPVRVGNGSVAWNPFLKQWTLLFCEQGGDSFLGEVWFAVANAPEGPWVVCQKIATHARPGQNMDFYNPMQHPELLREDGRVIYFEGTFVNTFSGTTVAVPRYNYNQLMYRLDVSDERLQLPRPPSGLSNARPSNITTPVGVR</sequence>
<proteinExistence type="predicted"/>
<keyword evidence="3" id="KW-1185">Reference proteome</keyword>
<dbReference type="PATRIC" id="fig|595434.4.peg.818"/>
<organism evidence="2 3">
    <name type="scientific">Rhodopirellula islandica</name>
    <dbReference type="NCBI Taxonomy" id="595434"/>
    <lineage>
        <taxon>Bacteria</taxon>
        <taxon>Pseudomonadati</taxon>
        <taxon>Planctomycetota</taxon>
        <taxon>Planctomycetia</taxon>
        <taxon>Pirellulales</taxon>
        <taxon>Pirellulaceae</taxon>
        <taxon>Rhodopirellula</taxon>
    </lineage>
</organism>
<evidence type="ECO:0000313" key="2">
    <source>
        <dbReference type="EMBL" id="KLU07046.1"/>
    </source>
</evidence>
<dbReference type="Proteomes" id="UP000036367">
    <property type="component" value="Unassembled WGS sequence"/>
</dbReference>
<accession>A0A0J1BKI3</accession>
<dbReference type="AlphaFoldDB" id="A0A0J1BKI3"/>
<dbReference type="STRING" id="595434.RISK_000847"/>